<dbReference type="Pfam" id="PF04717">
    <property type="entry name" value="Phage_base_V"/>
    <property type="match status" value="1"/>
</dbReference>
<gene>
    <name evidence="3" type="ORF">Shyd_90160</name>
</gene>
<dbReference type="Proteomes" id="UP001052739">
    <property type="component" value="Unassembled WGS sequence"/>
</dbReference>
<dbReference type="RefSeq" id="WP_190223588.1">
    <property type="nucleotide sequence ID" value="NZ_BNBS01000037.1"/>
</dbReference>
<dbReference type="Gene3D" id="2.30.110.50">
    <property type="match status" value="1"/>
</dbReference>
<dbReference type="InterPro" id="IPR006531">
    <property type="entry name" value="Gp5/Vgr_OB"/>
</dbReference>
<dbReference type="Pfam" id="PF05954">
    <property type="entry name" value="Phage_GPD"/>
    <property type="match status" value="1"/>
</dbReference>
<organism evidence="3 4">
    <name type="scientific">Streptomyces hydrogenans</name>
    <dbReference type="NCBI Taxonomy" id="1873719"/>
    <lineage>
        <taxon>Bacteria</taxon>
        <taxon>Bacillati</taxon>
        <taxon>Actinomycetota</taxon>
        <taxon>Actinomycetes</taxon>
        <taxon>Kitasatosporales</taxon>
        <taxon>Streptomycetaceae</taxon>
        <taxon>Streptomyces</taxon>
    </lineage>
</organism>
<feature type="region of interest" description="Disordered" evidence="1">
    <location>
        <begin position="363"/>
        <end position="396"/>
    </location>
</feature>
<dbReference type="Gene3D" id="4.10.220.110">
    <property type="match status" value="1"/>
</dbReference>
<name>A0ABQ3PRJ2_9ACTN</name>
<dbReference type="Gene3D" id="3.55.50.10">
    <property type="entry name" value="Baseplate protein-like domains"/>
    <property type="match status" value="1"/>
</dbReference>
<comment type="caution">
    <text evidence="3">The sequence shown here is derived from an EMBL/GenBank/DDBJ whole genome shotgun (WGS) entry which is preliminary data.</text>
</comment>
<protein>
    <submittedName>
        <fullName evidence="3">Type IV secretion protein Rhs</fullName>
    </submittedName>
</protein>
<evidence type="ECO:0000256" key="1">
    <source>
        <dbReference type="SAM" id="MobiDB-lite"/>
    </source>
</evidence>
<dbReference type="Gene3D" id="2.40.50.230">
    <property type="entry name" value="Gp5 N-terminal domain"/>
    <property type="match status" value="1"/>
</dbReference>
<dbReference type="SUPFAM" id="SSF69349">
    <property type="entry name" value="Phage fibre proteins"/>
    <property type="match status" value="1"/>
</dbReference>
<dbReference type="InterPro" id="IPR037026">
    <property type="entry name" value="Vgr_OB-fold_dom_sf"/>
</dbReference>
<evidence type="ECO:0000313" key="3">
    <source>
        <dbReference type="EMBL" id="GHI27645.1"/>
    </source>
</evidence>
<feature type="compositionally biased region" description="Gly residues" evidence="1">
    <location>
        <begin position="363"/>
        <end position="374"/>
    </location>
</feature>
<sequence length="618" mass="63422">MAAPGVASALVVEVGGSPLPARLMNTLVEGYVDDSRTLPDLFLLRFRDPDAVLLAQGGIAVGTEISLLARSGGGTEPRPLLSGVVTALELELDESGTYTVVRGLDETYRLLRGARVAAYQNMTLSDIVARVAQRAGLKPGTVDVAGPVLDHVAQANVSDWAFVRGLAEEAGAQAYVRDGMLHVVRPAEAGGAPDASARADRDPLVLERGANLLRCRASVSAAEQVSEVEVRGWDVRGKRALVGRAPAGTSATLALGVTAEQVTAPLGEARHVVTDGGYGTQERVDRAAKALAERIAGSFAELEAVIRGNPEVRAGTAVALNAVGAPFEGRYTVTSSRHVFDALRGYETWITVSGQQERSLYGLTGGAPGAGHGSAGSRSGGLVNATVTDTQDPEGSGRVKVTFPWLSDEYASDWARTAQAAGTGGGEPYIPEVGDEVVVGFELGRLDRPYVLGGLYNGQDRPSGGGAVDPTSGAVDRRAFASKGGHRLELLDSAGGAQGVRLRTGDGKLTIDLDQSGTAVTIGSDGAVRITAKEKVSITASGGVSVAAEHGALELSGDSVSVTARQGVRVDGGQGAVRLATGGALDVQGATVTVDGTQRTELKGGTTLSVDAPLVKIN</sequence>
<dbReference type="SUPFAM" id="SSF69279">
    <property type="entry name" value="Phage tail proteins"/>
    <property type="match status" value="1"/>
</dbReference>
<evidence type="ECO:0000313" key="4">
    <source>
        <dbReference type="Proteomes" id="UP001052739"/>
    </source>
</evidence>
<feature type="domain" description="Gp5/Type VI secretion system Vgr protein OB-fold" evidence="2">
    <location>
        <begin position="384"/>
        <end position="456"/>
    </location>
</feature>
<keyword evidence="4" id="KW-1185">Reference proteome</keyword>
<evidence type="ECO:0000259" key="2">
    <source>
        <dbReference type="Pfam" id="PF04717"/>
    </source>
</evidence>
<reference evidence="3" key="1">
    <citation type="submission" date="2024-05" db="EMBL/GenBank/DDBJ databases">
        <title>Whole genome shotgun sequence of Streptomyces hydrogenans NBRC 13475.</title>
        <authorList>
            <person name="Komaki H."/>
            <person name="Tamura T."/>
        </authorList>
    </citation>
    <scope>NUCLEOTIDE SEQUENCE</scope>
    <source>
        <strain evidence="3">NBRC 13475</strain>
    </source>
</reference>
<dbReference type="SUPFAM" id="SSF69255">
    <property type="entry name" value="gp5 N-terminal domain-like"/>
    <property type="match status" value="1"/>
</dbReference>
<dbReference type="EMBL" id="BNDW01000117">
    <property type="protein sequence ID" value="GHI27645.1"/>
    <property type="molecule type" value="Genomic_DNA"/>
</dbReference>
<accession>A0ABQ3PRJ2</accession>
<dbReference type="NCBIfam" id="NF033848">
    <property type="entry name" value="VgrG_rel"/>
    <property type="match status" value="1"/>
</dbReference>
<dbReference type="InterPro" id="IPR047702">
    <property type="entry name" value="VgrG-rel"/>
</dbReference>
<proteinExistence type="predicted"/>